<evidence type="ECO:0000259" key="3">
    <source>
        <dbReference type="PROSITE" id="PS50157"/>
    </source>
</evidence>
<protein>
    <recommendedName>
        <fullName evidence="3">C2H2-type domain-containing protein</fullName>
    </recommendedName>
</protein>
<dbReference type="PANTHER" id="PTHR33936:SF24">
    <property type="entry name" value="C2H2-TYPE DOMAIN-CONTAINING PROTEIN"/>
    <property type="match status" value="1"/>
</dbReference>
<accession>A0A653CBM5</accession>
<dbReference type="EMBL" id="CAACVG010007314">
    <property type="protein sequence ID" value="VEN44784.1"/>
    <property type="molecule type" value="Genomic_DNA"/>
</dbReference>
<dbReference type="GO" id="GO:0008270">
    <property type="term" value="F:zinc ion binding"/>
    <property type="evidence" value="ECO:0007669"/>
    <property type="project" value="UniProtKB-KW"/>
</dbReference>
<dbReference type="Gene3D" id="3.30.160.60">
    <property type="entry name" value="Classic Zinc Finger"/>
    <property type="match status" value="2"/>
</dbReference>
<gene>
    <name evidence="4" type="ORF">CALMAC_LOCUS7453</name>
</gene>
<keyword evidence="1" id="KW-0863">Zinc-finger</keyword>
<feature type="non-terminal residue" evidence="4">
    <location>
        <position position="1"/>
    </location>
</feature>
<evidence type="ECO:0000313" key="5">
    <source>
        <dbReference type="Proteomes" id="UP000410492"/>
    </source>
</evidence>
<feature type="region of interest" description="Disordered" evidence="2">
    <location>
        <begin position="322"/>
        <end position="369"/>
    </location>
</feature>
<sequence length="369" mass="43198">FSKHCNLRVHVKKFHPENIDEIAPNKNYAVVAFCNTCEKSFSKYSNLIKHVRRFHPEKEQDLIKPKAYSYKCEACHKQFNDINNFRRHKRAHENVELRKQYKCTLCSSDVNLTKSEIWIHFQTNHDIVLTSNNLKFFNKDEFYTWKGQMERETQSYFINEHGSYNTNSCTKFKYVCHRSGIFKSESKKVRHLKVQGSHKINGYCPVEISGKILKNGICEVESVSQHIGHNNNLGHLNLSKTTREDLVAKIYLNVPLVESLIQDKKEEDLGTLEDKKHKLRAELNSIINSIKSNEQLEAFKTLMDPARPTLAAIESQSCRTFKRMQGSHKMPHNKNIPQQRRLYKTKKKPPPKDVKYLPNQTPKKQIISR</sequence>
<keyword evidence="1" id="KW-0862">Zinc</keyword>
<dbReference type="Pfam" id="PF13912">
    <property type="entry name" value="zf-C2H2_6"/>
    <property type="match status" value="2"/>
</dbReference>
<feature type="domain" description="C2H2-type" evidence="3">
    <location>
        <begin position="70"/>
        <end position="97"/>
    </location>
</feature>
<proteinExistence type="predicted"/>
<dbReference type="InterPro" id="IPR052797">
    <property type="entry name" value="RegFact_GeneExpr_CellDeath"/>
</dbReference>
<evidence type="ECO:0000313" key="4">
    <source>
        <dbReference type="EMBL" id="VEN44784.1"/>
    </source>
</evidence>
<dbReference type="PROSITE" id="PS50157">
    <property type="entry name" value="ZINC_FINGER_C2H2_2"/>
    <property type="match status" value="2"/>
</dbReference>
<keyword evidence="1" id="KW-0479">Metal-binding</keyword>
<evidence type="ECO:0000256" key="2">
    <source>
        <dbReference type="SAM" id="MobiDB-lite"/>
    </source>
</evidence>
<feature type="compositionally biased region" description="Polar residues" evidence="2">
    <location>
        <begin position="358"/>
        <end position="369"/>
    </location>
</feature>
<dbReference type="SMART" id="SM00355">
    <property type="entry name" value="ZnF_C2H2"/>
    <property type="match status" value="3"/>
</dbReference>
<reference evidence="4 5" key="1">
    <citation type="submission" date="2019-01" db="EMBL/GenBank/DDBJ databases">
        <authorList>
            <person name="Sayadi A."/>
        </authorList>
    </citation>
    <scope>NUCLEOTIDE SEQUENCE [LARGE SCALE GENOMIC DNA]</scope>
</reference>
<dbReference type="PROSITE" id="PS00028">
    <property type="entry name" value="ZINC_FINGER_C2H2_1"/>
    <property type="match status" value="2"/>
</dbReference>
<dbReference type="InterPro" id="IPR013087">
    <property type="entry name" value="Znf_C2H2_type"/>
</dbReference>
<feature type="compositionally biased region" description="Basic residues" evidence="2">
    <location>
        <begin position="322"/>
        <end position="332"/>
    </location>
</feature>
<dbReference type="PANTHER" id="PTHR33936">
    <property type="entry name" value="PROTEIN CBG17840"/>
    <property type="match status" value="1"/>
</dbReference>
<organism evidence="4 5">
    <name type="scientific">Callosobruchus maculatus</name>
    <name type="common">Southern cowpea weevil</name>
    <name type="synonym">Pulse bruchid</name>
    <dbReference type="NCBI Taxonomy" id="64391"/>
    <lineage>
        <taxon>Eukaryota</taxon>
        <taxon>Metazoa</taxon>
        <taxon>Ecdysozoa</taxon>
        <taxon>Arthropoda</taxon>
        <taxon>Hexapoda</taxon>
        <taxon>Insecta</taxon>
        <taxon>Pterygota</taxon>
        <taxon>Neoptera</taxon>
        <taxon>Endopterygota</taxon>
        <taxon>Coleoptera</taxon>
        <taxon>Polyphaga</taxon>
        <taxon>Cucujiformia</taxon>
        <taxon>Chrysomeloidea</taxon>
        <taxon>Chrysomelidae</taxon>
        <taxon>Bruchinae</taxon>
        <taxon>Bruchini</taxon>
        <taxon>Callosobruchus</taxon>
    </lineage>
</organism>
<dbReference type="OrthoDB" id="6779477at2759"/>
<keyword evidence="5" id="KW-1185">Reference proteome</keyword>
<feature type="domain" description="C2H2-type" evidence="3">
    <location>
        <begin position="32"/>
        <end position="60"/>
    </location>
</feature>
<dbReference type="Proteomes" id="UP000410492">
    <property type="component" value="Unassembled WGS sequence"/>
</dbReference>
<dbReference type="AlphaFoldDB" id="A0A653CBM5"/>
<evidence type="ECO:0000256" key="1">
    <source>
        <dbReference type="PROSITE-ProRule" id="PRU00042"/>
    </source>
</evidence>
<name>A0A653CBM5_CALMS</name>
<dbReference type="SUPFAM" id="SSF57667">
    <property type="entry name" value="beta-beta-alpha zinc fingers"/>
    <property type="match status" value="1"/>
</dbReference>
<dbReference type="InterPro" id="IPR036236">
    <property type="entry name" value="Znf_C2H2_sf"/>
</dbReference>